<dbReference type="InterPro" id="IPR036864">
    <property type="entry name" value="Zn2-C6_fun-type_DNA-bd_sf"/>
</dbReference>
<evidence type="ECO:0000256" key="1">
    <source>
        <dbReference type="ARBA" id="ARBA00023242"/>
    </source>
</evidence>
<dbReference type="Proteomes" id="UP000700596">
    <property type="component" value="Unassembled WGS sequence"/>
</dbReference>
<feature type="region of interest" description="Disordered" evidence="2">
    <location>
        <begin position="1"/>
        <end position="25"/>
    </location>
</feature>
<dbReference type="EMBL" id="JAGMWT010000005">
    <property type="protein sequence ID" value="KAH7128407.1"/>
    <property type="molecule type" value="Genomic_DNA"/>
</dbReference>
<keyword evidence="5" id="KW-1185">Reference proteome</keyword>
<dbReference type="PROSITE" id="PS00463">
    <property type="entry name" value="ZN2_CY6_FUNGAL_1"/>
    <property type="match status" value="1"/>
</dbReference>
<dbReference type="OrthoDB" id="5386330at2759"/>
<dbReference type="InterPro" id="IPR053157">
    <property type="entry name" value="Sterol_Uptake_Regulator"/>
</dbReference>
<protein>
    <recommendedName>
        <fullName evidence="3">Zn(2)-C6 fungal-type domain-containing protein</fullName>
    </recommendedName>
</protein>
<organism evidence="4 5">
    <name type="scientific">Dendryphion nanum</name>
    <dbReference type="NCBI Taxonomy" id="256645"/>
    <lineage>
        <taxon>Eukaryota</taxon>
        <taxon>Fungi</taxon>
        <taxon>Dikarya</taxon>
        <taxon>Ascomycota</taxon>
        <taxon>Pezizomycotina</taxon>
        <taxon>Dothideomycetes</taxon>
        <taxon>Pleosporomycetidae</taxon>
        <taxon>Pleosporales</taxon>
        <taxon>Torulaceae</taxon>
        <taxon>Dendryphion</taxon>
    </lineage>
</organism>
<evidence type="ECO:0000313" key="4">
    <source>
        <dbReference type="EMBL" id="KAH7128407.1"/>
    </source>
</evidence>
<accession>A0A9P9E0B7</accession>
<evidence type="ECO:0000256" key="2">
    <source>
        <dbReference type="SAM" id="MobiDB-lite"/>
    </source>
</evidence>
<dbReference type="Pfam" id="PF00172">
    <property type="entry name" value="Zn_clus"/>
    <property type="match status" value="1"/>
</dbReference>
<dbReference type="PANTHER" id="PTHR47784">
    <property type="entry name" value="STEROL UPTAKE CONTROL PROTEIN 2"/>
    <property type="match status" value="1"/>
</dbReference>
<proteinExistence type="predicted"/>
<comment type="caution">
    <text evidence="4">The sequence shown here is derived from an EMBL/GenBank/DDBJ whole genome shotgun (WGS) entry which is preliminary data.</text>
</comment>
<dbReference type="PROSITE" id="PS50048">
    <property type="entry name" value="ZN2_CY6_FUNGAL_2"/>
    <property type="match status" value="1"/>
</dbReference>
<dbReference type="AlphaFoldDB" id="A0A9P9E0B7"/>
<dbReference type="InterPro" id="IPR001138">
    <property type="entry name" value="Zn2Cys6_DnaBD"/>
</dbReference>
<dbReference type="Pfam" id="PF11951">
    <property type="entry name" value="Fungal_trans_2"/>
    <property type="match status" value="1"/>
</dbReference>
<dbReference type="Gene3D" id="4.10.240.10">
    <property type="entry name" value="Zn(2)-C6 fungal-type DNA-binding domain"/>
    <property type="match status" value="1"/>
</dbReference>
<feature type="compositionally biased region" description="Basic residues" evidence="2">
    <location>
        <begin position="15"/>
        <end position="25"/>
    </location>
</feature>
<dbReference type="InterPro" id="IPR021858">
    <property type="entry name" value="Fun_TF"/>
</dbReference>
<name>A0A9P9E0B7_9PLEO</name>
<dbReference type="SUPFAM" id="SSF57701">
    <property type="entry name" value="Zn2/Cys6 DNA-binding domain"/>
    <property type="match status" value="1"/>
</dbReference>
<dbReference type="PANTHER" id="PTHR47784:SF5">
    <property type="entry name" value="STEROL UPTAKE CONTROL PROTEIN 2"/>
    <property type="match status" value="1"/>
</dbReference>
<reference evidence="4" key="1">
    <citation type="journal article" date="2021" name="Nat. Commun.">
        <title>Genetic determinants of endophytism in the Arabidopsis root mycobiome.</title>
        <authorList>
            <person name="Mesny F."/>
            <person name="Miyauchi S."/>
            <person name="Thiergart T."/>
            <person name="Pickel B."/>
            <person name="Atanasova L."/>
            <person name="Karlsson M."/>
            <person name="Huettel B."/>
            <person name="Barry K.W."/>
            <person name="Haridas S."/>
            <person name="Chen C."/>
            <person name="Bauer D."/>
            <person name="Andreopoulos W."/>
            <person name="Pangilinan J."/>
            <person name="LaButti K."/>
            <person name="Riley R."/>
            <person name="Lipzen A."/>
            <person name="Clum A."/>
            <person name="Drula E."/>
            <person name="Henrissat B."/>
            <person name="Kohler A."/>
            <person name="Grigoriev I.V."/>
            <person name="Martin F.M."/>
            <person name="Hacquard S."/>
        </authorList>
    </citation>
    <scope>NUCLEOTIDE SEQUENCE</scope>
    <source>
        <strain evidence="4">MPI-CAGE-CH-0243</strain>
    </source>
</reference>
<evidence type="ECO:0000259" key="3">
    <source>
        <dbReference type="PROSITE" id="PS50048"/>
    </source>
</evidence>
<feature type="domain" description="Zn(2)-C6 fungal-type" evidence="3">
    <location>
        <begin position="26"/>
        <end position="55"/>
    </location>
</feature>
<dbReference type="SMART" id="SM00066">
    <property type="entry name" value="GAL4"/>
    <property type="match status" value="1"/>
</dbReference>
<dbReference type="CDD" id="cd00067">
    <property type="entry name" value="GAL4"/>
    <property type="match status" value="1"/>
</dbReference>
<sequence length="451" mass="51430">MSSITKNMQPVLSMTRRKPHHKSRLGCSNCKRRRIKCDEFGPCSNCIRRKEECSLKVLRPSPPWEKTSSIHVFHQYPEFIQDSISQPPPMLALADETIFGLLQNTPDALKLPIRRILHHFASTTSKTLAPTERLWMDWPSFFPKLVLQNPYVLEGIVSLTALHLSRVLPSAREKKFHSMVAMRRLNTGLAHYRNALCQISNQNAEALFTFSVAATLNILIIGSMECRSLLSRRNDSDAQLHAITKDLTATIIRILQGIRGVRIILAPSWSSLEHGILSVLVTRKWWPPAVATDSRAIEEGHKIQDLEKMWIRPGRGYEYYFDDLAAALAQLRVDFARLSQLTIDIPATDINRAGYAIIDSTAVMAWPANLDRKFINLLEERRPEAWLILAHYAILPHRVYQVNQVWWLEGLSTNILATASLVLSKRDLHWLEWPLHETGLDIESIRPTPGP</sequence>
<dbReference type="GO" id="GO:0008270">
    <property type="term" value="F:zinc ion binding"/>
    <property type="evidence" value="ECO:0007669"/>
    <property type="project" value="InterPro"/>
</dbReference>
<gene>
    <name evidence="4" type="ORF">B0J11DRAFT_270221</name>
</gene>
<keyword evidence="1" id="KW-0539">Nucleus</keyword>
<dbReference type="GO" id="GO:0001228">
    <property type="term" value="F:DNA-binding transcription activator activity, RNA polymerase II-specific"/>
    <property type="evidence" value="ECO:0007669"/>
    <property type="project" value="TreeGrafter"/>
</dbReference>
<feature type="compositionally biased region" description="Polar residues" evidence="2">
    <location>
        <begin position="1"/>
        <end position="12"/>
    </location>
</feature>
<evidence type="ECO:0000313" key="5">
    <source>
        <dbReference type="Proteomes" id="UP000700596"/>
    </source>
</evidence>